<organism evidence="2 3">
    <name type="scientific">Lymphocystis disease virus 4</name>
    <dbReference type="NCBI Taxonomy" id="2704413"/>
    <lineage>
        <taxon>Viruses</taxon>
        <taxon>Varidnaviria</taxon>
        <taxon>Bamfordvirae</taxon>
        <taxon>Nucleocytoviricota</taxon>
        <taxon>Megaviricetes</taxon>
        <taxon>Pimascovirales</taxon>
        <taxon>Pimascovirales incertae sedis</taxon>
        <taxon>Iridoviridae</taxon>
        <taxon>Alphairidovirinae</taxon>
        <taxon>Lymphocystivirus</taxon>
        <taxon>Lymphocystivirus micropogonias1</taxon>
    </lineage>
</organism>
<keyword evidence="1" id="KW-0472">Membrane</keyword>
<keyword evidence="3" id="KW-1185">Reference proteome</keyword>
<protein>
    <submittedName>
        <fullName evidence="2">Myristylated membrane protein A</fullName>
    </submittedName>
</protein>
<accession>A0A6B9XMV2</accession>
<evidence type="ECO:0000313" key="2">
    <source>
        <dbReference type="EMBL" id="QHR78468.1"/>
    </source>
</evidence>
<dbReference type="KEGG" id="vg:65103262"/>
<evidence type="ECO:0000313" key="3">
    <source>
        <dbReference type="Proteomes" id="UP000678193"/>
    </source>
</evidence>
<proteinExistence type="predicted"/>
<feature type="transmembrane region" description="Helical" evidence="1">
    <location>
        <begin position="113"/>
        <end position="139"/>
    </location>
</feature>
<evidence type="ECO:0000256" key="1">
    <source>
        <dbReference type="SAM" id="Phobius"/>
    </source>
</evidence>
<sequence>MDFQNIFEYAIINVCTELVKKKEIFNRSINLFYVSKLILKDINVCIINLNIDQYLYFVTEIDEACVTCAAAILYARDFDLKNFSLRATEEAFKSEYLKSVIKELNRRKSVSKILILLGVGLIGLKFPIFYFLAGCFGAYCYYNKCELKYQVYVDEIKTSTIIDKKNNLSLSKAIEKLQKIPDYKAIYHKSNINQTETLFLKIIPEIIHKNKEDSLNRRIYLQDYGLPGLRKGSYYLNRSTNIIYKFKDNEWIKLSYIKNLVEWGENFPFKEPRNPHDIYGRFNGPYTLRIYIFGAKGWIRTKKIVKFDNYPQKYIRFPDTLVIKKYCFKAFYVSWGLIILGILTSLSLFANETVLIRIKK</sequence>
<dbReference type="GeneID" id="65103262"/>
<keyword evidence="1" id="KW-0812">Transmembrane</keyword>
<dbReference type="EMBL" id="MN803438">
    <property type="protein sequence ID" value="QHR78468.1"/>
    <property type="molecule type" value="Genomic_DNA"/>
</dbReference>
<dbReference type="RefSeq" id="YP_010087929.1">
    <property type="nucleotide sequence ID" value="NC_055603.1"/>
</dbReference>
<name>A0A6B9XMV2_9VIRU</name>
<keyword evidence="1" id="KW-1133">Transmembrane helix</keyword>
<reference evidence="2" key="1">
    <citation type="journal article" date="2020" name="Arch. Virol.">
        <title>Complete genome sequence and analysis of a novel lymphocystivirus detected in whitemouth croaker (Micropogonias furnieri): lymphocystis disease virus 4.</title>
        <authorList>
            <person name="Doszpoly A."/>
            <person name="Kajan G.L."/>
            <person name="Puentes R."/>
            <person name="Perretta A."/>
        </authorList>
    </citation>
    <scope>NUCLEOTIDE SEQUENCE</scope>
    <source>
        <strain evidence="2">LCDV-WC</strain>
    </source>
</reference>
<dbReference type="Proteomes" id="UP000678193">
    <property type="component" value="Segment"/>
</dbReference>
<feature type="transmembrane region" description="Helical" evidence="1">
    <location>
        <begin position="330"/>
        <end position="350"/>
    </location>
</feature>